<evidence type="ECO:0000256" key="6">
    <source>
        <dbReference type="SAM" id="MobiDB-lite"/>
    </source>
</evidence>
<gene>
    <name evidence="10" type="ORF">Apa02nite_058900</name>
</gene>
<feature type="transmembrane region" description="Helical" evidence="7">
    <location>
        <begin position="266"/>
        <end position="288"/>
    </location>
</feature>
<evidence type="ECO:0000256" key="4">
    <source>
        <dbReference type="ARBA" id="ARBA00022989"/>
    </source>
</evidence>
<evidence type="ECO:0000313" key="10">
    <source>
        <dbReference type="EMBL" id="GIE69782.1"/>
    </source>
</evidence>
<evidence type="ECO:0000313" key="11">
    <source>
        <dbReference type="Proteomes" id="UP000624709"/>
    </source>
</evidence>
<evidence type="ECO:0000256" key="1">
    <source>
        <dbReference type="ARBA" id="ARBA00004651"/>
    </source>
</evidence>
<feature type="transmembrane region" description="Helical" evidence="7">
    <location>
        <begin position="855"/>
        <end position="877"/>
    </location>
</feature>
<evidence type="ECO:0000256" key="2">
    <source>
        <dbReference type="ARBA" id="ARBA00022475"/>
    </source>
</evidence>
<dbReference type="EMBL" id="BOMS01000092">
    <property type="protein sequence ID" value="GIE69782.1"/>
    <property type="molecule type" value="Genomic_DNA"/>
</dbReference>
<evidence type="ECO:0000256" key="3">
    <source>
        <dbReference type="ARBA" id="ARBA00022692"/>
    </source>
</evidence>
<sequence length="985" mass="99618">MFTILWGAVRSRAAQGCALLVLTALPAAVAAAAPWYALTATAHASAVVVAGVPAAERTLYVHRPGDTGGDPESALRVFGESVRRDLPMPGADGVLGLSRAMSTTDPAGTPDKVNVDYRDGFCAHVRITGSCPAVAGDAAITAPVARRLGVRPGGTIGVAVNSEGVPIPLRVTGIYTIGDASTGYWTDPLFKVESGLDPIFTVAPTFTGGALGQPVLAWSAEVPVPLMRGDGGYDLGDLVARAGALGEITDPTGPLRAVLAEAGERLLRAVLLAAVPVLLLGWYAIALAGRYTARDRRRDAAWAKLRGGSRSRLLALLSGQHLAPLLAGGLLGLLTGAGAGWLLAGAPVAGERVVTAAWAIGAVLAVLLGALGTLVVADLLLIRTPVVLLNREVPTARSGRAALLADLLVIAVAVAAGYQARSGSPDAGVGAIAPFAVAVAVAVLLARLLIRAADRGGGAALRAGRLRLGLTAVRMSRLAGLDRVCTLLAVAVAMLAGTTGAATADRDAHTARAEAELGAARVLTVRAENWTALRHAVAVADPQGRYAMAAAVDRTASPPVVVVDTARLAAVGVWRPEFGPRPQPPAAVDAVPLITGHALVLRVRNDRPAPATVDAILQDEVTGATVTVGFGPVPPGEHTVTRRVTGCTGGCRLVRWQLPSPPGPDGRSAPEPITLHSLRGRDPDTDLLSTARFGDATRWRTATSDAGLALAGGAGGLTVAAGGSAVKSGADRLYAVDATLPLPLLLAGPTPVAWRFGEPAINVLGAGQVPARVTAEVAALPVLGAAGVLTDFDAVRRIAAETGATGITQVWLTGDAPAAVVDRLTGAGLIVLADETATARAGRTPGRGTAPAGSFALLCAVIALLTAAAASAVAAAVDRAPQRASARALRVQGLPASTAAATRHLGPFALVVAGTASGVLAALVARRVVGEPASFFADGWRLLPPPEALGWLPLLGAALAGFLVLGVLGWLTAAVERTRTEGTPR</sequence>
<feature type="transmembrane region" description="Helical" evidence="7">
    <location>
        <begin position="484"/>
        <end position="504"/>
    </location>
</feature>
<evidence type="ECO:0000259" key="9">
    <source>
        <dbReference type="Pfam" id="PF02687"/>
    </source>
</evidence>
<feature type="signal peptide" evidence="8">
    <location>
        <begin position="1"/>
        <end position="32"/>
    </location>
</feature>
<reference evidence="10 11" key="1">
    <citation type="submission" date="2021-01" db="EMBL/GenBank/DDBJ databases">
        <title>Whole genome shotgun sequence of Actinoplanes palleronii NBRC 14916.</title>
        <authorList>
            <person name="Komaki H."/>
            <person name="Tamura T."/>
        </authorList>
    </citation>
    <scope>NUCLEOTIDE SEQUENCE [LARGE SCALE GENOMIC DNA]</scope>
    <source>
        <strain evidence="10 11">NBRC 14916</strain>
    </source>
</reference>
<comment type="caution">
    <text evidence="10">The sequence shown here is derived from an EMBL/GenBank/DDBJ whole genome shotgun (WGS) entry which is preliminary data.</text>
</comment>
<name>A0ABQ4BGJ8_9ACTN</name>
<feature type="transmembrane region" description="Helical" evidence="7">
    <location>
        <begin position="432"/>
        <end position="450"/>
    </location>
</feature>
<feature type="transmembrane region" description="Helical" evidence="7">
    <location>
        <begin position="356"/>
        <end position="381"/>
    </location>
</feature>
<protein>
    <recommendedName>
        <fullName evidence="9">ABC3 transporter permease C-terminal domain-containing protein</fullName>
    </recommendedName>
</protein>
<keyword evidence="2" id="KW-1003">Cell membrane</keyword>
<keyword evidence="3 7" id="KW-0812">Transmembrane</keyword>
<keyword evidence="4 7" id="KW-1133">Transmembrane helix</keyword>
<accession>A0ABQ4BGJ8</accession>
<feature type="transmembrane region" description="Helical" evidence="7">
    <location>
        <begin position="401"/>
        <end position="420"/>
    </location>
</feature>
<feature type="region of interest" description="Disordered" evidence="6">
    <location>
        <begin position="658"/>
        <end position="682"/>
    </location>
</feature>
<feature type="chain" id="PRO_5046770614" description="ABC3 transporter permease C-terminal domain-containing protein" evidence="8">
    <location>
        <begin position="33"/>
        <end position="985"/>
    </location>
</feature>
<feature type="domain" description="ABC3 transporter permease C-terminal" evidence="9">
    <location>
        <begin position="274"/>
        <end position="377"/>
    </location>
</feature>
<feature type="transmembrane region" description="Helical" evidence="7">
    <location>
        <begin position="949"/>
        <end position="975"/>
    </location>
</feature>
<dbReference type="RefSeq" id="WP_203827895.1">
    <property type="nucleotide sequence ID" value="NZ_BAAATY010000026.1"/>
</dbReference>
<dbReference type="InterPro" id="IPR003838">
    <property type="entry name" value="ABC3_permease_C"/>
</dbReference>
<keyword evidence="11" id="KW-1185">Reference proteome</keyword>
<dbReference type="Pfam" id="PF02687">
    <property type="entry name" value="FtsX"/>
    <property type="match status" value="1"/>
</dbReference>
<feature type="transmembrane region" description="Helical" evidence="7">
    <location>
        <begin position="908"/>
        <end position="929"/>
    </location>
</feature>
<dbReference type="Proteomes" id="UP000624709">
    <property type="component" value="Unassembled WGS sequence"/>
</dbReference>
<organism evidence="10 11">
    <name type="scientific">Actinoplanes palleronii</name>
    <dbReference type="NCBI Taxonomy" id="113570"/>
    <lineage>
        <taxon>Bacteria</taxon>
        <taxon>Bacillati</taxon>
        <taxon>Actinomycetota</taxon>
        <taxon>Actinomycetes</taxon>
        <taxon>Micromonosporales</taxon>
        <taxon>Micromonosporaceae</taxon>
        <taxon>Actinoplanes</taxon>
    </lineage>
</organism>
<comment type="subcellular location">
    <subcellularLocation>
        <location evidence="1">Cell membrane</location>
        <topology evidence="1">Multi-pass membrane protein</topology>
    </subcellularLocation>
</comment>
<keyword evidence="5 7" id="KW-0472">Membrane</keyword>
<evidence type="ECO:0000256" key="8">
    <source>
        <dbReference type="SAM" id="SignalP"/>
    </source>
</evidence>
<evidence type="ECO:0000256" key="7">
    <source>
        <dbReference type="SAM" id="Phobius"/>
    </source>
</evidence>
<proteinExistence type="predicted"/>
<feature type="transmembrane region" description="Helical" evidence="7">
    <location>
        <begin position="322"/>
        <end position="344"/>
    </location>
</feature>
<keyword evidence="8" id="KW-0732">Signal</keyword>
<evidence type="ECO:0000256" key="5">
    <source>
        <dbReference type="ARBA" id="ARBA00023136"/>
    </source>
</evidence>